<name>A0A917HUZ1_9SPHI</name>
<dbReference type="EMBL" id="BMER01000002">
    <property type="protein sequence ID" value="GGG90125.1"/>
    <property type="molecule type" value="Genomic_DNA"/>
</dbReference>
<dbReference type="Proteomes" id="UP000660862">
    <property type="component" value="Unassembled WGS sequence"/>
</dbReference>
<evidence type="ECO:0000313" key="1">
    <source>
        <dbReference type="EMBL" id="GGG90125.1"/>
    </source>
</evidence>
<comment type="caution">
    <text evidence="1">The sequence shown here is derived from an EMBL/GenBank/DDBJ whole genome shotgun (WGS) entry which is preliminary data.</text>
</comment>
<dbReference type="AlphaFoldDB" id="A0A917HUZ1"/>
<reference evidence="1" key="1">
    <citation type="journal article" date="2014" name="Int. J. Syst. Evol. Microbiol.">
        <title>Complete genome sequence of Corynebacterium casei LMG S-19264T (=DSM 44701T), isolated from a smear-ripened cheese.</title>
        <authorList>
            <consortium name="US DOE Joint Genome Institute (JGI-PGF)"/>
            <person name="Walter F."/>
            <person name="Albersmeier A."/>
            <person name="Kalinowski J."/>
            <person name="Ruckert C."/>
        </authorList>
    </citation>
    <scope>NUCLEOTIDE SEQUENCE</scope>
    <source>
        <strain evidence="1">CGMCC 1.12195</strain>
    </source>
</reference>
<keyword evidence="2" id="KW-1185">Reference proteome</keyword>
<evidence type="ECO:0000313" key="2">
    <source>
        <dbReference type="Proteomes" id="UP000660862"/>
    </source>
</evidence>
<accession>A0A917HUZ1</accession>
<organism evidence="1 2">
    <name type="scientific">Parapedobacter pyrenivorans</name>
    <dbReference type="NCBI Taxonomy" id="1305674"/>
    <lineage>
        <taxon>Bacteria</taxon>
        <taxon>Pseudomonadati</taxon>
        <taxon>Bacteroidota</taxon>
        <taxon>Sphingobacteriia</taxon>
        <taxon>Sphingobacteriales</taxon>
        <taxon>Sphingobacteriaceae</taxon>
        <taxon>Parapedobacter</taxon>
    </lineage>
</organism>
<gene>
    <name evidence="1" type="ORF">GCM10007415_25660</name>
</gene>
<proteinExistence type="predicted"/>
<sequence length="55" mass="6223">MYVMKKAVKIEDVVFGKKVTIIIDEQLNKLKGKVLAPRKLAQANKSLRKITSLPK</sequence>
<reference evidence="1" key="2">
    <citation type="submission" date="2020-09" db="EMBL/GenBank/DDBJ databases">
        <authorList>
            <person name="Sun Q."/>
            <person name="Zhou Y."/>
        </authorList>
    </citation>
    <scope>NUCLEOTIDE SEQUENCE</scope>
    <source>
        <strain evidence="1">CGMCC 1.12195</strain>
    </source>
</reference>
<protein>
    <submittedName>
        <fullName evidence="1">Uncharacterized protein</fullName>
    </submittedName>
</protein>